<protein>
    <submittedName>
        <fullName evidence="1">Uncharacterized protein</fullName>
    </submittedName>
</protein>
<comment type="caution">
    <text evidence="1">The sequence shown here is derived from an EMBL/GenBank/DDBJ whole genome shotgun (WGS) entry which is preliminary data.</text>
</comment>
<keyword evidence="2" id="KW-1185">Reference proteome</keyword>
<dbReference type="Proteomes" id="UP000479710">
    <property type="component" value="Unassembled WGS sequence"/>
</dbReference>
<dbReference type="EMBL" id="SPHZ02000008">
    <property type="protein sequence ID" value="KAF0904458.1"/>
    <property type="molecule type" value="Genomic_DNA"/>
</dbReference>
<sequence>MRIDEAAAAHAAQQSGVEPAIFSVMATFMDVCLRNKFPTGDPSASRTTSPCTRDRTSFPVFIVDC</sequence>
<proteinExistence type="predicted"/>
<evidence type="ECO:0000313" key="2">
    <source>
        <dbReference type="Proteomes" id="UP000479710"/>
    </source>
</evidence>
<organism evidence="1 2">
    <name type="scientific">Oryza meyeriana var. granulata</name>
    <dbReference type="NCBI Taxonomy" id="110450"/>
    <lineage>
        <taxon>Eukaryota</taxon>
        <taxon>Viridiplantae</taxon>
        <taxon>Streptophyta</taxon>
        <taxon>Embryophyta</taxon>
        <taxon>Tracheophyta</taxon>
        <taxon>Spermatophyta</taxon>
        <taxon>Magnoliopsida</taxon>
        <taxon>Liliopsida</taxon>
        <taxon>Poales</taxon>
        <taxon>Poaceae</taxon>
        <taxon>BOP clade</taxon>
        <taxon>Oryzoideae</taxon>
        <taxon>Oryzeae</taxon>
        <taxon>Oryzinae</taxon>
        <taxon>Oryza</taxon>
        <taxon>Oryza meyeriana</taxon>
    </lineage>
</organism>
<reference evidence="1 2" key="1">
    <citation type="submission" date="2019-11" db="EMBL/GenBank/DDBJ databases">
        <title>Whole genome sequence of Oryza granulata.</title>
        <authorList>
            <person name="Li W."/>
        </authorList>
    </citation>
    <scope>NUCLEOTIDE SEQUENCE [LARGE SCALE GENOMIC DNA]</scope>
    <source>
        <strain evidence="2">cv. Menghai</strain>
        <tissue evidence="1">Leaf</tissue>
    </source>
</reference>
<accession>A0A6G1CVF2</accession>
<evidence type="ECO:0000313" key="1">
    <source>
        <dbReference type="EMBL" id="KAF0904458.1"/>
    </source>
</evidence>
<gene>
    <name evidence="1" type="ORF">E2562_034568</name>
</gene>
<name>A0A6G1CVF2_9ORYZ</name>
<dbReference type="AlphaFoldDB" id="A0A6G1CVF2"/>